<dbReference type="OrthoDB" id="580775at2"/>
<evidence type="ECO:0000313" key="3">
    <source>
        <dbReference type="Proteomes" id="UP000236311"/>
    </source>
</evidence>
<dbReference type="SUPFAM" id="SSF53720">
    <property type="entry name" value="ALDH-like"/>
    <property type="match status" value="1"/>
</dbReference>
<dbReference type="GO" id="GO:0008218">
    <property type="term" value="P:bioluminescence"/>
    <property type="evidence" value="ECO:0007669"/>
    <property type="project" value="InterPro"/>
</dbReference>
<keyword evidence="1" id="KW-0521">NADP</keyword>
<dbReference type="Pfam" id="PF05893">
    <property type="entry name" value="LuxC"/>
    <property type="match status" value="1"/>
</dbReference>
<sequence>MQQHSIDLEMREAVKNVKFSVGDIDAILGLPNISAMVPFDDLAVEFLNSLSRILLSSNEAKAYPDVFTLGFWIRKASVLALKERFNNVSGDIKVGKGVVFHIAPSNVPVNYAYSLISGILTGNANIVRIPSKEFPQVTIINRAINEALNKYPEMKPYICLVRYGRERKVNDFFSRLADVRIIWGGDNTITELRKSLLNPRAGEVTFADRYSLAVINSDRYLELENKERFAEAFYNDTYLSDQNACTSPRLIVWIGSEKEKAKNIFWKYEHDLVKKKYTFQPIMGINKLTSSYLAASTRNNIKIEDRKDNYIVRVNVSEVTSELMELKDNSGYFFEYDCENILEIRDFCNNTRCQTIGYLGAKEDIIPLLESGIKGVDRVVSVGKTMDFDFIWDGYNLVERLTRTIKINI</sequence>
<name>A0A2K4ZA90_9FIRM</name>
<dbReference type="EMBL" id="OFSM01000001">
    <property type="protein sequence ID" value="SOY27361.1"/>
    <property type="molecule type" value="Genomic_DNA"/>
</dbReference>
<organism evidence="2 3">
    <name type="scientific">Acetatifactor muris</name>
    <dbReference type="NCBI Taxonomy" id="879566"/>
    <lineage>
        <taxon>Bacteria</taxon>
        <taxon>Bacillati</taxon>
        <taxon>Bacillota</taxon>
        <taxon>Clostridia</taxon>
        <taxon>Lachnospirales</taxon>
        <taxon>Lachnospiraceae</taxon>
        <taxon>Acetatifactor</taxon>
    </lineage>
</organism>
<dbReference type="GO" id="GO:0003995">
    <property type="term" value="F:acyl-CoA dehydrogenase activity"/>
    <property type="evidence" value="ECO:0007669"/>
    <property type="project" value="InterPro"/>
</dbReference>
<accession>A0A2K4ZA90</accession>
<dbReference type="InterPro" id="IPR008670">
    <property type="entry name" value="CoA_reduct_LuxC"/>
</dbReference>
<evidence type="ECO:0000313" key="2">
    <source>
        <dbReference type="EMBL" id="SOY27361.1"/>
    </source>
</evidence>
<dbReference type="AlphaFoldDB" id="A0A2K4ZA90"/>
<dbReference type="InterPro" id="IPR016161">
    <property type="entry name" value="Ald_DH/histidinol_DH"/>
</dbReference>
<proteinExistence type="predicted"/>
<evidence type="ECO:0000256" key="1">
    <source>
        <dbReference type="ARBA" id="ARBA00022857"/>
    </source>
</evidence>
<protein>
    <submittedName>
        <fullName evidence="2">Acyl-CoA reductase (LuxC)</fullName>
    </submittedName>
</protein>
<gene>
    <name evidence="2" type="ORF">AMURIS_00065</name>
</gene>
<dbReference type="RefSeq" id="WP_103237502.1">
    <property type="nucleotide sequence ID" value="NZ_JANJZD010000008.1"/>
</dbReference>
<dbReference type="Proteomes" id="UP000236311">
    <property type="component" value="Unassembled WGS sequence"/>
</dbReference>
<keyword evidence="3" id="KW-1185">Reference proteome</keyword>
<reference evidence="2 3" key="1">
    <citation type="submission" date="2018-01" db="EMBL/GenBank/DDBJ databases">
        <authorList>
            <person name="Gaut B.S."/>
            <person name="Morton B.R."/>
            <person name="Clegg M.T."/>
            <person name="Duvall M.R."/>
        </authorList>
    </citation>
    <scope>NUCLEOTIDE SEQUENCE [LARGE SCALE GENOMIC DNA]</scope>
    <source>
        <strain evidence="2">GP69</strain>
    </source>
</reference>